<dbReference type="PROSITE" id="PS50883">
    <property type="entry name" value="EAL"/>
    <property type="match status" value="1"/>
</dbReference>
<dbReference type="EMBL" id="CP081294">
    <property type="protein sequence ID" value="QZD96444.1"/>
    <property type="molecule type" value="Genomic_DNA"/>
</dbReference>
<keyword evidence="7" id="KW-1185">Reference proteome</keyword>
<evidence type="ECO:0000313" key="6">
    <source>
        <dbReference type="EMBL" id="QZD96444.1"/>
    </source>
</evidence>
<gene>
    <name evidence="6" type="ORF">K3136_00550</name>
</gene>
<feature type="domain" description="GGDEF" evidence="5">
    <location>
        <begin position="197"/>
        <end position="330"/>
    </location>
</feature>
<proteinExistence type="predicted"/>
<protein>
    <submittedName>
        <fullName evidence="6">EAL domain-containing protein</fullName>
    </submittedName>
</protein>
<feature type="domain" description="PAC" evidence="3">
    <location>
        <begin position="114"/>
        <end position="165"/>
    </location>
</feature>
<dbReference type="InterPro" id="IPR043128">
    <property type="entry name" value="Rev_trsase/Diguanyl_cyclase"/>
</dbReference>
<dbReference type="PROSITE" id="PS50113">
    <property type="entry name" value="PAC"/>
    <property type="match status" value="1"/>
</dbReference>
<dbReference type="CDD" id="cd01949">
    <property type="entry name" value="GGDEF"/>
    <property type="match status" value="1"/>
</dbReference>
<dbReference type="InterPro" id="IPR001633">
    <property type="entry name" value="EAL_dom"/>
</dbReference>
<dbReference type="InterPro" id="IPR029787">
    <property type="entry name" value="Nucleotide_cyclase"/>
</dbReference>
<dbReference type="InterPro" id="IPR000160">
    <property type="entry name" value="GGDEF_dom"/>
</dbReference>
<dbReference type="CDD" id="cd01948">
    <property type="entry name" value="EAL"/>
    <property type="match status" value="1"/>
</dbReference>
<dbReference type="InterPro" id="IPR035965">
    <property type="entry name" value="PAS-like_dom_sf"/>
</dbReference>
<dbReference type="SUPFAM" id="SSF141868">
    <property type="entry name" value="EAL domain-like"/>
    <property type="match status" value="1"/>
</dbReference>
<dbReference type="InterPro" id="IPR035919">
    <property type="entry name" value="EAL_sf"/>
</dbReference>
<name>A0ABX9A5R1_9SPHN</name>
<dbReference type="CDD" id="cd00130">
    <property type="entry name" value="PAS"/>
    <property type="match status" value="1"/>
</dbReference>
<dbReference type="PROSITE" id="PS50112">
    <property type="entry name" value="PAS"/>
    <property type="match status" value="1"/>
</dbReference>
<dbReference type="Gene3D" id="3.20.20.450">
    <property type="entry name" value="EAL domain"/>
    <property type="match status" value="1"/>
</dbReference>
<dbReference type="SMART" id="SM00267">
    <property type="entry name" value="GGDEF"/>
    <property type="match status" value="1"/>
</dbReference>
<feature type="domain" description="PAS" evidence="2">
    <location>
        <begin position="49"/>
        <end position="87"/>
    </location>
</feature>
<dbReference type="Pfam" id="PF08448">
    <property type="entry name" value="PAS_4"/>
    <property type="match status" value="1"/>
</dbReference>
<evidence type="ECO:0000259" key="2">
    <source>
        <dbReference type="PROSITE" id="PS50112"/>
    </source>
</evidence>
<dbReference type="SMART" id="SM00052">
    <property type="entry name" value="EAL"/>
    <property type="match status" value="1"/>
</dbReference>
<evidence type="ECO:0000313" key="7">
    <source>
        <dbReference type="Proteomes" id="UP000824321"/>
    </source>
</evidence>
<sequence length="734" mass="81316">MGGFFNRGARSARDGELKREAPLVPILPTDHERRVELLDSFENAGLGWFWATDAQGRLIYLSQNAIDKLGLDVGETLGKPLTDLFVPCRMTRDEKAEKQDRPLTFYLAARNSISQLQVRLALPDQEVWWEIAGKPQFDDRNQFTGYRGSAKDVTISRESQKDAERLSQYDSLTGLSNRHRMKKELTAKLKAYRSSKRVCALLMLDLDRFKQVNDTLGHPAGDELLKQVAARLNAILEHRGEIGRLGGDEFQVILPDIDDRGELGDIAARVIQMLAQPYSINGSRAIIGVSLGIAIAPYDGLESDDLVKAADLALYAAKGGGRGQYRFYSSDLEEGAKLRRLLEEDLRDALDRDELSMYYQPIVKSDTYNVAAFESLIRWEHPERGFVSPEEFIAVAEDLGIINQIGEWALRKACMQAVEWPVDLRVAINVSATQFVQDGFVDQVKSALQASKLKPERLELEITESVFIGDAAQTQKTFLELKELGVRLALDDFGTGYSSLSYLQHAPFDKIKIDQSFVRGATDPDNNNAAIMSAIVGLADALGMETVCEGVETKDELKLVTARGATHIQGYLFSRPIPHEEAIESLSKGDLKYEPRGPERSRSERKTVFRTIGAIHDDHRYQVVLRNISKTGARIEGLLDVPVGTHFVLDFGSGQLAVAIVRRSSKQTQGVEFETPLISDGADGFCTRHRVSPYAIEAAGRPLTALPQDAYGMLTGDSGGRSIPAFAEAKVVKP</sequence>
<dbReference type="NCBIfam" id="TIGR00254">
    <property type="entry name" value="GGDEF"/>
    <property type="match status" value="1"/>
</dbReference>
<dbReference type="Pfam" id="PF00563">
    <property type="entry name" value="EAL"/>
    <property type="match status" value="1"/>
</dbReference>
<dbReference type="Pfam" id="PF00990">
    <property type="entry name" value="GGDEF"/>
    <property type="match status" value="1"/>
</dbReference>
<feature type="region of interest" description="Disordered" evidence="1">
    <location>
        <begin position="586"/>
        <end position="605"/>
    </location>
</feature>
<dbReference type="InterPro" id="IPR000700">
    <property type="entry name" value="PAS-assoc_C"/>
</dbReference>
<feature type="domain" description="EAL" evidence="4">
    <location>
        <begin position="339"/>
        <end position="590"/>
    </location>
</feature>
<dbReference type="SUPFAM" id="SSF55073">
    <property type="entry name" value="Nucleotide cyclase"/>
    <property type="match status" value="1"/>
</dbReference>
<dbReference type="Gene3D" id="3.30.70.270">
    <property type="match status" value="1"/>
</dbReference>
<dbReference type="Proteomes" id="UP000824321">
    <property type="component" value="Chromosome"/>
</dbReference>
<dbReference type="Gene3D" id="3.30.450.20">
    <property type="entry name" value="PAS domain"/>
    <property type="match status" value="1"/>
</dbReference>
<dbReference type="PANTHER" id="PTHR44757">
    <property type="entry name" value="DIGUANYLATE CYCLASE DGCP"/>
    <property type="match status" value="1"/>
</dbReference>
<dbReference type="PANTHER" id="PTHR44757:SF2">
    <property type="entry name" value="BIOFILM ARCHITECTURE MAINTENANCE PROTEIN MBAA"/>
    <property type="match status" value="1"/>
</dbReference>
<accession>A0ABX9A5R1</accession>
<dbReference type="InterPro" id="IPR052155">
    <property type="entry name" value="Biofilm_reg_signaling"/>
</dbReference>
<dbReference type="InterPro" id="IPR013656">
    <property type="entry name" value="PAS_4"/>
</dbReference>
<dbReference type="PROSITE" id="PS50887">
    <property type="entry name" value="GGDEF"/>
    <property type="match status" value="1"/>
</dbReference>
<evidence type="ECO:0000259" key="4">
    <source>
        <dbReference type="PROSITE" id="PS50883"/>
    </source>
</evidence>
<dbReference type="SUPFAM" id="SSF55785">
    <property type="entry name" value="PYP-like sensor domain (PAS domain)"/>
    <property type="match status" value="1"/>
</dbReference>
<organism evidence="6 7">
    <name type="scientific">Qipengyuania gelatinilytica</name>
    <dbReference type="NCBI Taxonomy" id="2867231"/>
    <lineage>
        <taxon>Bacteria</taxon>
        <taxon>Pseudomonadati</taxon>
        <taxon>Pseudomonadota</taxon>
        <taxon>Alphaproteobacteria</taxon>
        <taxon>Sphingomonadales</taxon>
        <taxon>Erythrobacteraceae</taxon>
        <taxon>Qipengyuania</taxon>
    </lineage>
</organism>
<evidence type="ECO:0000256" key="1">
    <source>
        <dbReference type="SAM" id="MobiDB-lite"/>
    </source>
</evidence>
<evidence type="ECO:0000259" key="5">
    <source>
        <dbReference type="PROSITE" id="PS50887"/>
    </source>
</evidence>
<reference evidence="6 7" key="1">
    <citation type="submission" date="2021-08" db="EMBL/GenBank/DDBJ databases">
        <title>Comparative Genomics Analysis of the Genus Qipengyuania Reveals Extensive Genetic Diversity and Metabolic Versatility, Including the Description of Fifteen Novel Species.</title>
        <authorList>
            <person name="Liu Y."/>
        </authorList>
    </citation>
    <scope>NUCLEOTIDE SEQUENCE [LARGE SCALE GENOMIC DNA]</scope>
    <source>
        <strain evidence="6 7">1NDH1</strain>
    </source>
</reference>
<dbReference type="InterPro" id="IPR000014">
    <property type="entry name" value="PAS"/>
</dbReference>
<evidence type="ECO:0000259" key="3">
    <source>
        <dbReference type="PROSITE" id="PS50113"/>
    </source>
</evidence>